<dbReference type="FunCoup" id="M1BS69">
    <property type="interactions" value="549"/>
</dbReference>
<sequence length="438" mass="49104">MNCFSCFSFNENKTSNNNNKKKRKETSTSVHPHRENLSPEQAQPFSKTKTQHKPHSQPPQRTHPENIISQTVGNYKKDEENKNIAAQTFTFRELATATKNFRQECLIGEGGFGRVYKGHLDRTGQVIAVKQLDRNGLQGNREFLVEVLMLSLLHHNNLVNLIGYCADGEQRLLVYEYMQQGALEDHLFDVSADRSPLDWFTRMKIASNAAKGLEYLHHKANPPVIYRDLKSSNILLDKEYNAKLSDFGLAKLGPMGDNSHVSSRVMGTYGYCAPEYQRTGQLSVKSDVYSFGVVLLELITGKRAVDPTKNGHEQILVAWAEPIFKDTSRYSELADPLFKGDIPKRSFNQAVAIAAMCLQEDPTVRPSISDVVTALTFLWAESGKGFGSPVSPVSPSLPVSSSDNEESHEENKITERERAVAEAIEWGSNSRTQNERLP</sequence>
<dbReference type="FunFam" id="3.30.200.20:FF:000248">
    <property type="entry name" value="Serine/threonine-protein kinase PBS1"/>
    <property type="match status" value="1"/>
</dbReference>
<dbReference type="Pfam" id="PF00069">
    <property type="entry name" value="Pkinase"/>
    <property type="match status" value="1"/>
</dbReference>
<reference evidence="22" key="1">
    <citation type="journal article" date="2011" name="Nature">
        <title>Genome sequence and analysis of the tuber crop potato.</title>
        <authorList>
            <consortium name="The Potato Genome Sequencing Consortium"/>
        </authorList>
    </citation>
    <scope>NUCLEOTIDE SEQUENCE [LARGE SCALE GENOMIC DNA]</scope>
    <source>
        <strain evidence="22">cv. DM1-3 516 R44</strain>
    </source>
</reference>
<comment type="similarity">
    <text evidence="2">Belongs to the protein kinase superfamily. Ser/Thr protein kinase family.</text>
</comment>
<dbReference type="GO" id="GO:0005886">
    <property type="term" value="C:plasma membrane"/>
    <property type="evidence" value="ECO:0007669"/>
    <property type="project" value="UniProtKB-SubCell"/>
</dbReference>
<dbReference type="AlphaFoldDB" id="M1BS69"/>
<dbReference type="GO" id="GO:0031349">
    <property type="term" value="P:positive regulation of defense response"/>
    <property type="evidence" value="ECO:0007669"/>
    <property type="project" value="UniProtKB-ARBA"/>
</dbReference>
<dbReference type="PROSITE" id="PS00108">
    <property type="entry name" value="PROTEIN_KINASE_ST"/>
    <property type="match status" value="1"/>
</dbReference>
<feature type="compositionally biased region" description="Basic and acidic residues" evidence="19">
    <location>
        <begin position="409"/>
        <end position="420"/>
    </location>
</feature>
<name>M1BS69_SOLTU</name>
<dbReference type="InterPro" id="IPR000719">
    <property type="entry name" value="Prot_kinase_dom"/>
</dbReference>
<keyword evidence="4" id="KW-1003">Cell membrane</keyword>
<evidence type="ECO:0000256" key="17">
    <source>
        <dbReference type="PROSITE-ProRule" id="PRU10141"/>
    </source>
</evidence>
<dbReference type="GO" id="GO:0005524">
    <property type="term" value="F:ATP binding"/>
    <property type="evidence" value="ECO:0007669"/>
    <property type="project" value="UniProtKB-UniRule"/>
</dbReference>
<dbReference type="SMART" id="SM00220">
    <property type="entry name" value="S_TKc"/>
    <property type="match status" value="1"/>
</dbReference>
<dbReference type="InterPro" id="IPR011009">
    <property type="entry name" value="Kinase-like_dom_sf"/>
</dbReference>
<feature type="domain" description="Protein kinase" evidence="20">
    <location>
        <begin position="101"/>
        <end position="378"/>
    </location>
</feature>
<dbReference type="SUPFAM" id="SSF56112">
    <property type="entry name" value="Protein kinase-like (PK-like)"/>
    <property type="match status" value="1"/>
</dbReference>
<accession>M1BS69</accession>
<evidence type="ECO:0000256" key="12">
    <source>
        <dbReference type="ARBA" id="ARBA00023136"/>
    </source>
</evidence>
<comment type="subcellular location">
    <subcellularLocation>
        <location evidence="1">Cell membrane</location>
        <topology evidence="1">Lipid-anchor</topology>
    </subcellularLocation>
</comment>
<evidence type="ECO:0000256" key="1">
    <source>
        <dbReference type="ARBA" id="ARBA00004193"/>
    </source>
</evidence>
<dbReference type="PANTHER" id="PTHR47985">
    <property type="entry name" value="OS07G0668900 PROTEIN"/>
    <property type="match status" value="1"/>
</dbReference>
<evidence type="ECO:0000256" key="9">
    <source>
        <dbReference type="ARBA" id="ARBA00022777"/>
    </source>
</evidence>
<dbReference type="PaxDb" id="4113-PGSC0003DMT400051759"/>
<dbReference type="InterPro" id="IPR008271">
    <property type="entry name" value="Ser/Thr_kinase_AS"/>
</dbReference>
<dbReference type="GO" id="GO:0004672">
    <property type="term" value="F:protein kinase activity"/>
    <property type="evidence" value="ECO:0000318"/>
    <property type="project" value="GO_Central"/>
</dbReference>
<dbReference type="PROSITE" id="PS50011">
    <property type="entry name" value="PROTEIN_KINASE_DOM"/>
    <property type="match status" value="1"/>
</dbReference>
<feature type="region of interest" description="Disordered" evidence="19">
    <location>
        <begin position="386"/>
        <end position="438"/>
    </location>
</feature>
<dbReference type="GO" id="GO:0045088">
    <property type="term" value="P:regulation of innate immune response"/>
    <property type="evidence" value="ECO:0007669"/>
    <property type="project" value="UniProtKB-ARBA"/>
</dbReference>
<feature type="region of interest" description="Disordered" evidence="19">
    <location>
        <begin position="13"/>
        <end position="67"/>
    </location>
</feature>
<dbReference type="EC" id="2.7.11.1" evidence="3"/>
<evidence type="ECO:0000313" key="22">
    <source>
        <dbReference type="Proteomes" id="UP000011115"/>
    </source>
</evidence>
<evidence type="ECO:0000256" key="16">
    <source>
        <dbReference type="ARBA" id="ARBA00048679"/>
    </source>
</evidence>
<evidence type="ECO:0000256" key="11">
    <source>
        <dbReference type="ARBA" id="ARBA00022840"/>
    </source>
</evidence>
<keyword evidence="9" id="KW-0418">Kinase</keyword>
<dbReference type="Gene3D" id="3.30.200.20">
    <property type="entry name" value="Phosphorylase Kinase, domain 1"/>
    <property type="match status" value="1"/>
</dbReference>
<dbReference type="EnsemblPlants" id="PGSC0003DMT400051759">
    <property type="protein sequence ID" value="PGSC0003DMT400051759"/>
    <property type="gene ID" value="PGSC0003DMG402020091"/>
</dbReference>
<evidence type="ECO:0000256" key="8">
    <source>
        <dbReference type="ARBA" id="ARBA00022741"/>
    </source>
</evidence>
<dbReference type="InParanoid" id="M1BS69"/>
<comment type="catalytic activity">
    <reaction evidence="15">
        <text>L-threonyl-[protein] + ATP = O-phospho-L-threonyl-[protein] + ADP + H(+)</text>
        <dbReference type="Rhea" id="RHEA:46608"/>
        <dbReference type="Rhea" id="RHEA-COMP:11060"/>
        <dbReference type="Rhea" id="RHEA-COMP:11605"/>
        <dbReference type="ChEBI" id="CHEBI:15378"/>
        <dbReference type="ChEBI" id="CHEBI:30013"/>
        <dbReference type="ChEBI" id="CHEBI:30616"/>
        <dbReference type="ChEBI" id="CHEBI:61977"/>
        <dbReference type="ChEBI" id="CHEBI:456216"/>
        <dbReference type="EC" id="2.7.11.1"/>
    </reaction>
</comment>
<evidence type="ECO:0000256" key="19">
    <source>
        <dbReference type="SAM" id="MobiDB-lite"/>
    </source>
</evidence>
<keyword evidence="6" id="KW-0597">Phosphoprotein</keyword>
<reference evidence="21" key="2">
    <citation type="submission" date="2015-06" db="UniProtKB">
        <authorList>
            <consortium name="EnsemblPlants"/>
        </authorList>
    </citation>
    <scope>IDENTIFICATION</scope>
    <source>
        <strain evidence="21">DM1-3 516 R44</strain>
    </source>
</reference>
<evidence type="ECO:0000256" key="15">
    <source>
        <dbReference type="ARBA" id="ARBA00047899"/>
    </source>
</evidence>
<evidence type="ECO:0000256" key="3">
    <source>
        <dbReference type="ARBA" id="ARBA00012513"/>
    </source>
</evidence>
<dbReference type="eggNOG" id="KOG1187">
    <property type="taxonomic scope" value="Eukaryota"/>
</dbReference>
<keyword evidence="13" id="KW-0564">Palmitate</keyword>
<evidence type="ECO:0000256" key="10">
    <source>
        <dbReference type="ARBA" id="ARBA00022821"/>
    </source>
</evidence>
<dbReference type="GO" id="GO:0004674">
    <property type="term" value="F:protein serine/threonine kinase activity"/>
    <property type="evidence" value="ECO:0007669"/>
    <property type="project" value="UniProtKB-KW"/>
</dbReference>
<keyword evidence="14" id="KW-0449">Lipoprotein</keyword>
<evidence type="ECO:0000256" key="7">
    <source>
        <dbReference type="ARBA" id="ARBA00022679"/>
    </source>
</evidence>
<dbReference type="HOGENOM" id="CLU_000288_21_0_1"/>
<evidence type="ECO:0000259" key="20">
    <source>
        <dbReference type="PROSITE" id="PS50011"/>
    </source>
</evidence>
<protein>
    <recommendedName>
        <fullName evidence="3">non-specific serine/threonine protein kinase</fullName>
        <ecNumber evidence="3">2.7.11.1</ecNumber>
    </recommendedName>
</protein>
<keyword evidence="10" id="KW-0611">Plant defense</keyword>
<dbReference type="InterPro" id="IPR017441">
    <property type="entry name" value="Protein_kinase_ATP_BS"/>
</dbReference>
<dbReference type="PROSITE" id="PS00107">
    <property type="entry name" value="PROTEIN_KINASE_ATP"/>
    <property type="match status" value="1"/>
</dbReference>
<dbReference type="OMA" id="EQILVAW"/>
<evidence type="ECO:0000256" key="18">
    <source>
        <dbReference type="RuleBase" id="RU000304"/>
    </source>
</evidence>
<keyword evidence="7" id="KW-0808">Transferase</keyword>
<proteinExistence type="inferred from homology"/>
<feature type="compositionally biased region" description="Polar residues" evidence="19">
    <location>
        <begin position="38"/>
        <end position="48"/>
    </location>
</feature>
<organism evidence="21 22">
    <name type="scientific">Solanum tuberosum</name>
    <name type="common">Potato</name>
    <dbReference type="NCBI Taxonomy" id="4113"/>
    <lineage>
        <taxon>Eukaryota</taxon>
        <taxon>Viridiplantae</taxon>
        <taxon>Streptophyta</taxon>
        <taxon>Embryophyta</taxon>
        <taxon>Tracheophyta</taxon>
        <taxon>Spermatophyta</taxon>
        <taxon>Magnoliopsida</taxon>
        <taxon>eudicotyledons</taxon>
        <taxon>Gunneridae</taxon>
        <taxon>Pentapetalae</taxon>
        <taxon>asterids</taxon>
        <taxon>lamiids</taxon>
        <taxon>Solanales</taxon>
        <taxon>Solanaceae</taxon>
        <taxon>Solanoideae</taxon>
        <taxon>Solaneae</taxon>
        <taxon>Solanum</taxon>
    </lineage>
</organism>
<evidence type="ECO:0000256" key="4">
    <source>
        <dbReference type="ARBA" id="ARBA00022475"/>
    </source>
</evidence>
<keyword evidence="22" id="KW-1185">Reference proteome</keyword>
<dbReference type="PANTHER" id="PTHR47985:SF78">
    <property type="entry name" value="PROTEIN KINASE DOMAIN-CONTAINING PROTEIN"/>
    <property type="match status" value="1"/>
</dbReference>
<dbReference type="Gene3D" id="1.10.510.10">
    <property type="entry name" value="Transferase(Phosphotransferase) domain 1"/>
    <property type="match status" value="1"/>
</dbReference>
<evidence type="ECO:0000313" key="21">
    <source>
        <dbReference type="EnsemblPlants" id="PGSC0003DMT400051759"/>
    </source>
</evidence>
<dbReference type="Gramene" id="PGSC0003DMT400051759">
    <property type="protein sequence ID" value="PGSC0003DMT400051759"/>
    <property type="gene ID" value="PGSC0003DMG402020091"/>
</dbReference>
<evidence type="ECO:0000256" key="14">
    <source>
        <dbReference type="ARBA" id="ARBA00023288"/>
    </source>
</evidence>
<feature type="compositionally biased region" description="Low complexity" evidence="19">
    <location>
        <begin position="388"/>
        <end position="402"/>
    </location>
</feature>
<comment type="catalytic activity">
    <reaction evidence="16">
        <text>L-seryl-[protein] + ATP = O-phospho-L-seryl-[protein] + ADP + H(+)</text>
        <dbReference type="Rhea" id="RHEA:17989"/>
        <dbReference type="Rhea" id="RHEA-COMP:9863"/>
        <dbReference type="Rhea" id="RHEA-COMP:11604"/>
        <dbReference type="ChEBI" id="CHEBI:15378"/>
        <dbReference type="ChEBI" id="CHEBI:29999"/>
        <dbReference type="ChEBI" id="CHEBI:30616"/>
        <dbReference type="ChEBI" id="CHEBI:83421"/>
        <dbReference type="ChEBI" id="CHEBI:456216"/>
        <dbReference type="EC" id="2.7.11.1"/>
    </reaction>
</comment>
<keyword evidence="12" id="KW-0472">Membrane</keyword>
<keyword evidence="8 17" id="KW-0547">Nucleotide-binding</keyword>
<dbReference type="CDD" id="cd14066">
    <property type="entry name" value="STKc_IRAK"/>
    <property type="match status" value="1"/>
</dbReference>
<evidence type="ECO:0000256" key="13">
    <source>
        <dbReference type="ARBA" id="ARBA00023139"/>
    </source>
</evidence>
<keyword evidence="5 18" id="KW-0723">Serine/threonine-protein kinase</keyword>
<evidence type="ECO:0000256" key="2">
    <source>
        <dbReference type="ARBA" id="ARBA00008684"/>
    </source>
</evidence>
<evidence type="ECO:0000256" key="5">
    <source>
        <dbReference type="ARBA" id="ARBA00022527"/>
    </source>
</evidence>
<dbReference type="GO" id="GO:0045087">
    <property type="term" value="P:innate immune response"/>
    <property type="evidence" value="ECO:0007669"/>
    <property type="project" value="UniProtKB-ARBA"/>
</dbReference>
<dbReference type="Proteomes" id="UP000011115">
    <property type="component" value="Unassembled WGS sequence"/>
</dbReference>
<keyword evidence="11 17" id="KW-0067">ATP-binding</keyword>
<feature type="binding site" evidence="17">
    <location>
        <position position="130"/>
    </location>
    <ligand>
        <name>ATP</name>
        <dbReference type="ChEBI" id="CHEBI:30616"/>
    </ligand>
</feature>
<evidence type="ECO:0000256" key="6">
    <source>
        <dbReference type="ARBA" id="ARBA00022553"/>
    </source>
</evidence>
<dbReference type="FunFam" id="1.10.510.10:FF:000032">
    <property type="entry name" value="Serine/threonine-protein kinase PBS1"/>
    <property type="match status" value="1"/>
</dbReference>